<evidence type="ECO:0000256" key="1">
    <source>
        <dbReference type="ARBA" id="ARBA00001946"/>
    </source>
</evidence>
<dbReference type="GO" id="GO:0046872">
    <property type="term" value="F:metal ion binding"/>
    <property type="evidence" value="ECO:0007669"/>
    <property type="project" value="UniProtKB-KW"/>
</dbReference>
<dbReference type="NCBIfam" id="TIGR01509">
    <property type="entry name" value="HAD-SF-IA-v3"/>
    <property type="match status" value="1"/>
</dbReference>
<dbReference type="InterPro" id="IPR023214">
    <property type="entry name" value="HAD_sf"/>
</dbReference>
<dbReference type="SUPFAM" id="SSF56784">
    <property type="entry name" value="HAD-like"/>
    <property type="match status" value="1"/>
</dbReference>
<accession>A0A4R3YP87</accession>
<proteinExistence type="inferred from homology"/>
<dbReference type="PANTHER" id="PTHR46193">
    <property type="entry name" value="6-PHOSPHOGLUCONATE PHOSPHATASE"/>
    <property type="match status" value="1"/>
</dbReference>
<dbReference type="SFLD" id="SFLDG01129">
    <property type="entry name" value="C1.5:_HAD__Beta-PGM__Phosphata"/>
    <property type="match status" value="1"/>
</dbReference>
<evidence type="ECO:0000256" key="4">
    <source>
        <dbReference type="ARBA" id="ARBA00022842"/>
    </source>
</evidence>
<dbReference type="InterPro" id="IPR051600">
    <property type="entry name" value="Beta-PGM-like"/>
</dbReference>
<dbReference type="EMBL" id="SMCS01000003">
    <property type="protein sequence ID" value="TCV94547.1"/>
    <property type="molecule type" value="Genomic_DNA"/>
</dbReference>
<keyword evidence="3" id="KW-0479">Metal-binding</keyword>
<dbReference type="InterPro" id="IPR006439">
    <property type="entry name" value="HAD-SF_hydro_IA"/>
</dbReference>
<reference evidence="6 7" key="1">
    <citation type="submission" date="2019-03" db="EMBL/GenBank/DDBJ databases">
        <title>Above-ground endophytic microbial communities from plants in different locations in the United States.</title>
        <authorList>
            <person name="Frank C."/>
        </authorList>
    </citation>
    <scope>NUCLEOTIDE SEQUENCE [LARGE SCALE GENOMIC DNA]</scope>
    <source>
        <strain evidence="6 7">LP_13_YM</strain>
    </source>
</reference>
<keyword evidence="5" id="KW-0119">Carbohydrate metabolism</keyword>
<evidence type="ECO:0000313" key="6">
    <source>
        <dbReference type="EMBL" id="TCV94547.1"/>
    </source>
</evidence>
<keyword evidence="4" id="KW-0460">Magnesium</keyword>
<keyword evidence="7" id="KW-1185">Reference proteome</keyword>
<dbReference type="Gene3D" id="3.40.50.1000">
    <property type="entry name" value="HAD superfamily/HAD-like"/>
    <property type="match status" value="1"/>
</dbReference>
<dbReference type="CDD" id="cd07505">
    <property type="entry name" value="HAD_BPGM-like"/>
    <property type="match status" value="1"/>
</dbReference>
<dbReference type="PANTHER" id="PTHR46193:SF18">
    <property type="entry name" value="HEXITOL PHOSPHATASE B"/>
    <property type="match status" value="1"/>
</dbReference>
<dbReference type="AlphaFoldDB" id="A0A4R3YP87"/>
<dbReference type="Pfam" id="PF00702">
    <property type="entry name" value="Hydrolase"/>
    <property type="match status" value="1"/>
</dbReference>
<evidence type="ECO:0000313" key="7">
    <source>
        <dbReference type="Proteomes" id="UP000295645"/>
    </source>
</evidence>
<evidence type="ECO:0000256" key="5">
    <source>
        <dbReference type="ARBA" id="ARBA00023277"/>
    </source>
</evidence>
<keyword evidence="6" id="KW-0378">Hydrolase</keyword>
<dbReference type="RefSeq" id="WP_132142966.1">
    <property type="nucleotide sequence ID" value="NZ_SMCS01000003.1"/>
</dbReference>
<sequence>MVLFPATPMAVFFDLDGVLFDTEILYRDALRETATAAEIDVPLSLCDRMVGLHAQAARMLLREHVGNDIDLDELWSAAAGCIRRKLETELRVKAGAIELLDTLDEFGIPRAVVTSSSHMVATHHLEASGLRDRFDAVVASGDCERTKPYPDPYLLAARILNKPPLCCLALEDSHLGVRSSVAAGVPTIMVPDLLPANAEMRRMAIHVANDLHEVNKRLREACIIAHS</sequence>
<dbReference type="SFLD" id="SFLDS00003">
    <property type="entry name" value="Haloacid_Dehalogenase"/>
    <property type="match status" value="1"/>
</dbReference>
<gene>
    <name evidence="6" type="ORF">EC912_10330</name>
</gene>
<comment type="similarity">
    <text evidence="2">Belongs to the HAD-like hydrolase superfamily. CbbY/CbbZ/Gph/YieH family.</text>
</comment>
<dbReference type="GO" id="GO:0016787">
    <property type="term" value="F:hydrolase activity"/>
    <property type="evidence" value="ECO:0007669"/>
    <property type="project" value="UniProtKB-KW"/>
</dbReference>
<organism evidence="6 7">
    <name type="scientific">Luteibacter rhizovicinus</name>
    <dbReference type="NCBI Taxonomy" id="242606"/>
    <lineage>
        <taxon>Bacteria</taxon>
        <taxon>Pseudomonadati</taxon>
        <taxon>Pseudomonadota</taxon>
        <taxon>Gammaproteobacteria</taxon>
        <taxon>Lysobacterales</taxon>
        <taxon>Rhodanobacteraceae</taxon>
        <taxon>Luteibacter</taxon>
    </lineage>
</organism>
<comment type="cofactor">
    <cofactor evidence="1">
        <name>Mg(2+)</name>
        <dbReference type="ChEBI" id="CHEBI:18420"/>
    </cofactor>
</comment>
<dbReference type="InterPro" id="IPR036412">
    <property type="entry name" value="HAD-like_sf"/>
</dbReference>
<dbReference type="Gene3D" id="1.10.150.240">
    <property type="entry name" value="Putative phosphatase, domain 2"/>
    <property type="match status" value="1"/>
</dbReference>
<comment type="caution">
    <text evidence="6">The sequence shown here is derived from an EMBL/GenBank/DDBJ whole genome shotgun (WGS) entry which is preliminary data.</text>
</comment>
<dbReference type="OrthoDB" id="9816160at2"/>
<dbReference type="InterPro" id="IPR023198">
    <property type="entry name" value="PGP-like_dom2"/>
</dbReference>
<evidence type="ECO:0000256" key="3">
    <source>
        <dbReference type="ARBA" id="ARBA00022723"/>
    </source>
</evidence>
<name>A0A4R3YP87_9GAMM</name>
<evidence type="ECO:0000256" key="2">
    <source>
        <dbReference type="ARBA" id="ARBA00006171"/>
    </source>
</evidence>
<dbReference type="Proteomes" id="UP000295645">
    <property type="component" value="Unassembled WGS sequence"/>
</dbReference>
<protein>
    <submittedName>
        <fullName evidence="6">HAD superfamily hydrolase (TIGR01509 family)</fullName>
    </submittedName>
</protein>